<sequence length="40" mass="4659">MKNKTTTYSRLKQGILPMFISDFLDICDPVLTFDEFMEGI</sequence>
<feature type="non-terminal residue" evidence="1">
    <location>
        <position position="40"/>
    </location>
</feature>
<evidence type="ECO:0000313" key="1">
    <source>
        <dbReference type="EMBL" id="RDU25157.1"/>
    </source>
</evidence>
<comment type="caution">
    <text evidence="1">The sequence shown here is derived from an EMBL/GenBank/DDBJ whole genome shotgun (WGS) entry which is preliminary data.</text>
</comment>
<keyword evidence="2" id="KW-1185">Reference proteome</keyword>
<evidence type="ECO:0000313" key="2">
    <source>
        <dbReference type="Proteomes" id="UP000255036"/>
    </source>
</evidence>
<gene>
    <name evidence="1" type="ORF">DWV06_00580</name>
</gene>
<organism evidence="1 2">
    <name type="scientific">Anaerosacchariphilus polymeriproducens</name>
    <dbReference type="NCBI Taxonomy" id="1812858"/>
    <lineage>
        <taxon>Bacteria</taxon>
        <taxon>Bacillati</taxon>
        <taxon>Bacillota</taxon>
        <taxon>Clostridia</taxon>
        <taxon>Lachnospirales</taxon>
        <taxon>Lachnospiraceae</taxon>
        <taxon>Anaerosacchariphilus</taxon>
    </lineage>
</organism>
<reference evidence="1 2" key="1">
    <citation type="submission" date="2018-07" db="EMBL/GenBank/DDBJ databases">
        <title>Anaerosacharophilus polymeroproducens gen. nov. sp. nov., an anaerobic bacterium isolated from salt field.</title>
        <authorList>
            <person name="Kim W."/>
            <person name="Yang S.-H."/>
            <person name="Oh J."/>
            <person name="Lee J.-H."/>
            <person name="Kwon K.K."/>
        </authorList>
    </citation>
    <scope>NUCLEOTIDE SEQUENCE [LARGE SCALE GENOMIC DNA]</scope>
    <source>
        <strain evidence="1 2">MCWD5</strain>
    </source>
</reference>
<dbReference type="Proteomes" id="UP000255036">
    <property type="component" value="Unassembled WGS sequence"/>
</dbReference>
<accession>A0A371B015</accession>
<proteinExistence type="predicted"/>
<name>A0A371B015_9FIRM</name>
<dbReference type="AlphaFoldDB" id="A0A371B015"/>
<protein>
    <submittedName>
        <fullName evidence="1">Transposase</fullName>
    </submittedName>
</protein>
<dbReference type="EMBL" id="QRCT01000006">
    <property type="protein sequence ID" value="RDU25157.1"/>
    <property type="molecule type" value="Genomic_DNA"/>
</dbReference>